<gene>
    <name evidence="1" type="ORF">S12H4_45947</name>
</gene>
<protein>
    <submittedName>
        <fullName evidence="1">Uncharacterized protein</fullName>
    </submittedName>
</protein>
<organism evidence="1">
    <name type="scientific">marine sediment metagenome</name>
    <dbReference type="NCBI Taxonomy" id="412755"/>
    <lineage>
        <taxon>unclassified sequences</taxon>
        <taxon>metagenomes</taxon>
        <taxon>ecological metagenomes</taxon>
    </lineage>
</organism>
<reference evidence="1" key="1">
    <citation type="journal article" date="2014" name="Front. Microbiol.">
        <title>High frequency of phylogenetically diverse reductive dehalogenase-homologous genes in deep subseafloor sedimentary metagenomes.</title>
        <authorList>
            <person name="Kawai M."/>
            <person name="Futagami T."/>
            <person name="Toyoda A."/>
            <person name="Takaki Y."/>
            <person name="Nishi S."/>
            <person name="Hori S."/>
            <person name="Arai W."/>
            <person name="Tsubouchi T."/>
            <person name="Morono Y."/>
            <person name="Uchiyama I."/>
            <person name="Ito T."/>
            <person name="Fujiyama A."/>
            <person name="Inagaki F."/>
            <person name="Takami H."/>
        </authorList>
    </citation>
    <scope>NUCLEOTIDE SEQUENCE</scope>
    <source>
        <strain evidence="1">Expedition CK06-06</strain>
    </source>
</reference>
<proteinExistence type="predicted"/>
<evidence type="ECO:0000313" key="1">
    <source>
        <dbReference type="EMBL" id="GAJ13196.1"/>
    </source>
</evidence>
<dbReference type="EMBL" id="BARW01028462">
    <property type="protein sequence ID" value="GAJ13196.1"/>
    <property type="molecule type" value="Genomic_DNA"/>
</dbReference>
<accession>X1VFK5</accession>
<comment type="caution">
    <text evidence="1">The sequence shown here is derived from an EMBL/GenBank/DDBJ whole genome shotgun (WGS) entry which is preliminary data.</text>
</comment>
<dbReference type="AlphaFoldDB" id="X1VFK5"/>
<name>X1VFK5_9ZZZZ</name>
<sequence length="75" mass="8435">MAVEQRITAQDVKSGLQALDSALEKAQELTKGYDSAPKYVSHATRYLRVKLGDLRYTLDNLRAELYLGNLFISLC</sequence>